<evidence type="ECO:0000313" key="9">
    <source>
        <dbReference type="Proteomes" id="UP000177230"/>
    </source>
</evidence>
<dbReference type="EMBL" id="MFFM01000047">
    <property type="protein sequence ID" value="OGF08471.1"/>
    <property type="molecule type" value="Genomic_DNA"/>
</dbReference>
<dbReference type="FunFam" id="3.20.20.70:FF:000044">
    <property type="entry name" value="Deoxyribose-phosphate aldolase"/>
    <property type="match status" value="1"/>
</dbReference>
<dbReference type="GO" id="GO:0004139">
    <property type="term" value="F:deoxyribose-phosphate aldolase activity"/>
    <property type="evidence" value="ECO:0007669"/>
    <property type="project" value="UniProtKB-UniRule"/>
</dbReference>
<dbReference type="GO" id="GO:0006018">
    <property type="term" value="P:2-deoxyribose 1-phosphate catabolic process"/>
    <property type="evidence" value="ECO:0007669"/>
    <property type="project" value="UniProtKB-UniRule"/>
</dbReference>
<dbReference type="HAMAP" id="MF_00114">
    <property type="entry name" value="DeoC_type1"/>
    <property type="match status" value="1"/>
</dbReference>
<dbReference type="GO" id="GO:0009264">
    <property type="term" value="P:deoxyribonucleotide catabolic process"/>
    <property type="evidence" value="ECO:0007669"/>
    <property type="project" value="UniProtKB-UniRule"/>
</dbReference>
<feature type="active site" description="Schiff-base intermediate with acetaldehyde" evidence="7">
    <location>
        <position position="155"/>
    </location>
</feature>
<dbReference type="GO" id="GO:0005737">
    <property type="term" value="C:cytoplasm"/>
    <property type="evidence" value="ECO:0007669"/>
    <property type="project" value="UniProtKB-SubCell"/>
</dbReference>
<evidence type="ECO:0000256" key="6">
    <source>
        <dbReference type="ARBA" id="ARBA00056337"/>
    </source>
</evidence>
<dbReference type="NCBIfam" id="TIGR00126">
    <property type="entry name" value="deoC"/>
    <property type="match status" value="1"/>
</dbReference>
<keyword evidence="4 7" id="KW-0704">Schiff base</keyword>
<dbReference type="PANTHER" id="PTHR10889">
    <property type="entry name" value="DEOXYRIBOSE-PHOSPHATE ALDOLASE"/>
    <property type="match status" value="1"/>
</dbReference>
<proteinExistence type="inferred from homology"/>
<comment type="caution">
    <text evidence="8">The sequence shown here is derived from an EMBL/GenBank/DDBJ whole genome shotgun (WGS) entry which is preliminary data.</text>
</comment>
<dbReference type="SUPFAM" id="SSF51569">
    <property type="entry name" value="Aldolase"/>
    <property type="match status" value="1"/>
</dbReference>
<dbReference type="InterPro" id="IPR028581">
    <property type="entry name" value="DeoC_typeI"/>
</dbReference>
<evidence type="ECO:0000256" key="1">
    <source>
        <dbReference type="ARBA" id="ARBA00010936"/>
    </source>
</evidence>
<name>A0A1F5R3H0_9BACT</name>
<dbReference type="SMART" id="SM01133">
    <property type="entry name" value="DeoC"/>
    <property type="match status" value="1"/>
</dbReference>
<dbReference type="PANTHER" id="PTHR10889:SF1">
    <property type="entry name" value="DEOXYRIBOSE-PHOSPHATE ALDOLASE"/>
    <property type="match status" value="1"/>
</dbReference>
<evidence type="ECO:0000256" key="7">
    <source>
        <dbReference type="HAMAP-Rule" id="MF_00114"/>
    </source>
</evidence>
<organism evidence="8 9">
    <name type="scientific">Candidatus Edwardsbacteria bacterium GWF2_54_11</name>
    <dbReference type="NCBI Taxonomy" id="1817851"/>
    <lineage>
        <taxon>Bacteria</taxon>
        <taxon>Candidatus Edwardsiibacteriota</taxon>
    </lineage>
</organism>
<dbReference type="PIRSF" id="PIRSF001357">
    <property type="entry name" value="DeoC"/>
    <property type="match status" value="1"/>
</dbReference>
<dbReference type="Proteomes" id="UP000177230">
    <property type="component" value="Unassembled WGS sequence"/>
</dbReference>
<dbReference type="CDD" id="cd00959">
    <property type="entry name" value="DeoC"/>
    <property type="match status" value="1"/>
</dbReference>
<dbReference type="GO" id="GO:0016052">
    <property type="term" value="P:carbohydrate catabolic process"/>
    <property type="evidence" value="ECO:0007669"/>
    <property type="project" value="TreeGrafter"/>
</dbReference>
<dbReference type="InterPro" id="IPR011343">
    <property type="entry name" value="DeoC"/>
</dbReference>
<keyword evidence="2 7" id="KW-0963">Cytoplasm</keyword>
<dbReference type="InterPro" id="IPR013785">
    <property type="entry name" value="Aldolase_TIM"/>
</dbReference>
<comment type="function">
    <text evidence="6 7">Catalyzes a reversible aldol reaction between acetaldehyde and D-glyceraldehyde 3-phosphate to generate 2-deoxy-D-ribose 5-phosphate.</text>
</comment>
<evidence type="ECO:0000256" key="2">
    <source>
        <dbReference type="ARBA" id="ARBA00022490"/>
    </source>
</evidence>
<gene>
    <name evidence="7" type="primary">deoC</name>
    <name evidence="8" type="ORF">A2024_06985</name>
</gene>
<comment type="pathway">
    <text evidence="7">Carbohydrate degradation; 2-deoxy-D-ribose 1-phosphate degradation; D-glyceraldehyde 3-phosphate and acetaldehyde from 2-deoxy-alpha-D-ribose 1-phosphate: step 2/2.</text>
</comment>
<keyword evidence="3 7" id="KW-0456">Lyase</keyword>
<evidence type="ECO:0000256" key="5">
    <source>
        <dbReference type="ARBA" id="ARBA00048791"/>
    </source>
</evidence>
<protein>
    <recommendedName>
        <fullName evidence="7">Deoxyribose-phosphate aldolase</fullName>
        <shortName evidence="7">DERA</shortName>
        <ecNumber evidence="7">4.1.2.4</ecNumber>
    </recommendedName>
    <alternativeName>
        <fullName evidence="7">2-deoxy-D-ribose 5-phosphate aldolase</fullName>
    </alternativeName>
    <alternativeName>
        <fullName evidence="7">Phosphodeoxyriboaldolase</fullName>
        <shortName evidence="7">Deoxyriboaldolase</shortName>
    </alternativeName>
</protein>
<comment type="similarity">
    <text evidence="1 7">Belongs to the DeoC/FbaB aldolase family. DeoC type 1 subfamily.</text>
</comment>
<dbReference type="InterPro" id="IPR002915">
    <property type="entry name" value="DeoC/FbaB/LacD_aldolase"/>
</dbReference>
<comment type="subcellular location">
    <subcellularLocation>
        <location evidence="7">Cytoplasm</location>
    </subcellularLocation>
</comment>
<dbReference type="UniPathway" id="UPA00002">
    <property type="reaction ID" value="UER00468"/>
</dbReference>
<feature type="active site" description="Proton donor/acceptor" evidence="7">
    <location>
        <position position="93"/>
    </location>
</feature>
<dbReference type="Gene3D" id="3.20.20.70">
    <property type="entry name" value="Aldolase class I"/>
    <property type="match status" value="1"/>
</dbReference>
<feature type="active site" description="Proton donor/acceptor" evidence="7">
    <location>
        <position position="184"/>
    </location>
</feature>
<dbReference type="AlphaFoldDB" id="A0A1F5R3H0"/>
<evidence type="ECO:0000313" key="8">
    <source>
        <dbReference type="EMBL" id="OGF08471.1"/>
    </source>
</evidence>
<dbReference type="Pfam" id="PF01791">
    <property type="entry name" value="DeoC"/>
    <property type="match status" value="1"/>
</dbReference>
<dbReference type="EC" id="4.1.2.4" evidence="7"/>
<evidence type="ECO:0000256" key="4">
    <source>
        <dbReference type="ARBA" id="ARBA00023270"/>
    </source>
</evidence>
<comment type="catalytic activity">
    <reaction evidence="5 7">
        <text>2-deoxy-D-ribose 5-phosphate = D-glyceraldehyde 3-phosphate + acetaldehyde</text>
        <dbReference type="Rhea" id="RHEA:12821"/>
        <dbReference type="ChEBI" id="CHEBI:15343"/>
        <dbReference type="ChEBI" id="CHEBI:59776"/>
        <dbReference type="ChEBI" id="CHEBI:62877"/>
        <dbReference type="EC" id="4.1.2.4"/>
    </reaction>
</comment>
<accession>A0A1F5R3H0</accession>
<evidence type="ECO:0000256" key="3">
    <source>
        <dbReference type="ARBA" id="ARBA00023239"/>
    </source>
</evidence>
<sequence length="217" mass="22736">MREPKELAAYIDHTLLKPDADRNAIIELCSQAVENGFCSVCINPYWLPLAKENLKGSTVKLCTVCGFPLGADDPSLKSDEARKAVEQGADEVDMVINIGALRSGRYREVFDDISGVVRAAGGKIVKVIIETCLLTQEQKIEACLLAKGAGAHFVKTSTGFSSGGATIADIALMRETVGPDLGVKASGGVKTGEDALAMIKAGANRIGTSAGVKIIGK</sequence>
<reference evidence="8 9" key="1">
    <citation type="journal article" date="2016" name="Nat. Commun.">
        <title>Thousands of microbial genomes shed light on interconnected biogeochemical processes in an aquifer system.</title>
        <authorList>
            <person name="Anantharaman K."/>
            <person name="Brown C.T."/>
            <person name="Hug L.A."/>
            <person name="Sharon I."/>
            <person name="Castelle C.J."/>
            <person name="Probst A.J."/>
            <person name="Thomas B.C."/>
            <person name="Singh A."/>
            <person name="Wilkins M.J."/>
            <person name="Karaoz U."/>
            <person name="Brodie E.L."/>
            <person name="Williams K.H."/>
            <person name="Hubbard S.S."/>
            <person name="Banfield J.F."/>
        </authorList>
    </citation>
    <scope>NUCLEOTIDE SEQUENCE [LARGE SCALE GENOMIC DNA]</scope>
</reference>